<organism evidence="2 3">
    <name type="scientific">Aeoliella straminimaris</name>
    <dbReference type="NCBI Taxonomy" id="2954799"/>
    <lineage>
        <taxon>Bacteria</taxon>
        <taxon>Pseudomonadati</taxon>
        <taxon>Planctomycetota</taxon>
        <taxon>Planctomycetia</taxon>
        <taxon>Pirellulales</taxon>
        <taxon>Lacipirellulaceae</taxon>
        <taxon>Aeoliella</taxon>
    </lineage>
</organism>
<dbReference type="Proteomes" id="UP001155241">
    <property type="component" value="Unassembled WGS sequence"/>
</dbReference>
<protein>
    <submittedName>
        <fullName evidence="2">Uncharacterized protein</fullName>
    </submittedName>
</protein>
<comment type="caution">
    <text evidence="2">The sequence shown here is derived from an EMBL/GenBank/DDBJ whole genome shotgun (WGS) entry which is preliminary data.</text>
</comment>
<evidence type="ECO:0000313" key="3">
    <source>
        <dbReference type="Proteomes" id="UP001155241"/>
    </source>
</evidence>
<dbReference type="RefSeq" id="WP_252851482.1">
    <property type="nucleotide sequence ID" value="NZ_JAMXLR010000023.1"/>
</dbReference>
<dbReference type="AlphaFoldDB" id="A0A9X2JEU6"/>
<keyword evidence="1" id="KW-0812">Transmembrane</keyword>
<keyword evidence="3" id="KW-1185">Reference proteome</keyword>
<sequence>MNGVQLAWYLGIRAVAVVVGLYLLHRLALGLEARGLIYYLNKKPNSSGVTAAAWEFDRLTRPSVEHHVAAEDEQVESEENDGE</sequence>
<keyword evidence="1" id="KW-1133">Transmembrane helix</keyword>
<accession>A0A9X2JEU6</accession>
<keyword evidence="1" id="KW-0472">Membrane</keyword>
<feature type="transmembrane region" description="Helical" evidence="1">
    <location>
        <begin position="6"/>
        <end position="24"/>
    </location>
</feature>
<reference evidence="2" key="1">
    <citation type="submission" date="2022-06" db="EMBL/GenBank/DDBJ databases">
        <title>Aeoliella straminimaris, a novel planctomycete from sediments.</title>
        <authorList>
            <person name="Vitorino I.R."/>
            <person name="Lage O.M."/>
        </authorList>
    </citation>
    <scope>NUCLEOTIDE SEQUENCE</scope>
    <source>
        <strain evidence="2">ICT_H6.2</strain>
    </source>
</reference>
<proteinExistence type="predicted"/>
<evidence type="ECO:0000313" key="2">
    <source>
        <dbReference type="EMBL" id="MCO6043375.1"/>
    </source>
</evidence>
<name>A0A9X2JEU6_9BACT</name>
<evidence type="ECO:0000256" key="1">
    <source>
        <dbReference type="SAM" id="Phobius"/>
    </source>
</evidence>
<dbReference type="EMBL" id="JAMXLR010000023">
    <property type="protein sequence ID" value="MCO6043375.1"/>
    <property type="molecule type" value="Genomic_DNA"/>
</dbReference>
<gene>
    <name evidence="2" type="ORF">NG895_05600</name>
</gene>